<dbReference type="Proteomes" id="UP000316252">
    <property type="component" value="Unassembled WGS sequence"/>
</dbReference>
<evidence type="ECO:0000256" key="7">
    <source>
        <dbReference type="SAM" id="Phobius"/>
    </source>
</evidence>
<evidence type="ECO:0000256" key="1">
    <source>
        <dbReference type="ARBA" id="ARBA00004141"/>
    </source>
</evidence>
<feature type="transmembrane region" description="Helical" evidence="7">
    <location>
        <begin position="94"/>
        <end position="117"/>
    </location>
</feature>
<evidence type="ECO:0000256" key="4">
    <source>
        <dbReference type="ARBA" id="ARBA00022692"/>
    </source>
</evidence>
<feature type="transmembrane region" description="Helical" evidence="7">
    <location>
        <begin position="123"/>
        <end position="143"/>
    </location>
</feature>
<evidence type="ECO:0000256" key="6">
    <source>
        <dbReference type="ARBA" id="ARBA00023136"/>
    </source>
</evidence>
<feature type="transmembrane region" description="Helical" evidence="7">
    <location>
        <begin position="34"/>
        <end position="55"/>
    </location>
</feature>
<keyword evidence="9" id="KW-1185">Reference proteome</keyword>
<keyword evidence="4 7" id="KW-0812">Transmembrane</keyword>
<protein>
    <submittedName>
        <fullName evidence="8">AEC family transporter</fullName>
    </submittedName>
</protein>
<keyword evidence="2" id="KW-0813">Transport</keyword>
<dbReference type="RefSeq" id="WP_141162177.1">
    <property type="nucleotide sequence ID" value="NZ_VHQG01000001.1"/>
</dbReference>
<reference evidence="8 9" key="1">
    <citation type="submission" date="2019-06" db="EMBL/GenBank/DDBJ databases">
        <authorList>
            <person name="Li F."/>
        </authorList>
    </citation>
    <scope>NUCLEOTIDE SEQUENCE [LARGE SCALE GENOMIC DNA]</scope>
    <source>
        <strain evidence="8 9">10F1D-1</strain>
    </source>
</reference>
<feature type="transmembrane region" description="Helical" evidence="7">
    <location>
        <begin position="192"/>
        <end position="211"/>
    </location>
</feature>
<dbReference type="Pfam" id="PF03547">
    <property type="entry name" value="Mem_trans"/>
    <property type="match status" value="1"/>
</dbReference>
<keyword evidence="5 7" id="KW-1133">Transmembrane helix</keyword>
<feature type="transmembrane region" description="Helical" evidence="7">
    <location>
        <begin position="286"/>
        <end position="305"/>
    </location>
</feature>
<feature type="transmembrane region" description="Helical" evidence="7">
    <location>
        <begin position="6"/>
        <end position="22"/>
    </location>
</feature>
<evidence type="ECO:0000256" key="5">
    <source>
        <dbReference type="ARBA" id="ARBA00022989"/>
    </source>
</evidence>
<evidence type="ECO:0000313" key="8">
    <source>
        <dbReference type="EMBL" id="TPW77649.1"/>
    </source>
</evidence>
<feature type="transmembrane region" description="Helical" evidence="7">
    <location>
        <begin position="223"/>
        <end position="248"/>
    </location>
</feature>
<evidence type="ECO:0000256" key="2">
    <source>
        <dbReference type="ARBA" id="ARBA00022448"/>
    </source>
</evidence>
<evidence type="ECO:0000256" key="3">
    <source>
        <dbReference type="ARBA" id="ARBA00022475"/>
    </source>
</evidence>
<dbReference type="OrthoDB" id="5405318at2"/>
<evidence type="ECO:0000313" key="9">
    <source>
        <dbReference type="Proteomes" id="UP000316252"/>
    </source>
</evidence>
<dbReference type="PANTHER" id="PTHR36838">
    <property type="entry name" value="AUXIN EFFLUX CARRIER FAMILY PROTEIN"/>
    <property type="match status" value="1"/>
</dbReference>
<dbReference type="AlphaFoldDB" id="A0A506YAZ3"/>
<dbReference type="GO" id="GO:0016020">
    <property type="term" value="C:membrane"/>
    <property type="evidence" value="ECO:0007669"/>
    <property type="project" value="UniProtKB-SubCell"/>
</dbReference>
<keyword evidence="3" id="KW-1003">Cell membrane</keyword>
<comment type="subcellular location">
    <subcellularLocation>
        <location evidence="1">Membrane</location>
        <topology evidence="1">Multi-pass membrane protein</topology>
    </subcellularLocation>
</comment>
<accession>A0A506YAZ3</accession>
<dbReference type="InterPro" id="IPR004776">
    <property type="entry name" value="Mem_transp_PIN-like"/>
</dbReference>
<dbReference type="EMBL" id="VHQG01000001">
    <property type="protein sequence ID" value="TPW77649.1"/>
    <property type="molecule type" value="Genomic_DNA"/>
</dbReference>
<comment type="caution">
    <text evidence="8">The sequence shown here is derived from an EMBL/GenBank/DDBJ whole genome shotgun (WGS) entry which is preliminary data.</text>
</comment>
<feature type="transmembrane region" description="Helical" evidence="7">
    <location>
        <begin position="61"/>
        <end position="82"/>
    </location>
</feature>
<sequence length="309" mass="31707">MLGALTGFAIIAVIIAVGYLIARLEVLPDGAGLVLNRTAFFVGSPALLFGVLARADLSTVFSPFLVAAFVGAVVAALLFVLASRLLFRMRFGDTVVGAAASGYVNANNIGLPVATYVIGSTQYVAPVLLFQLLIFAPVVLTLLDVTARGSASLKSVLLGPIRNPILIASLLGVIVAATGVELPDAVMAPFDLVGGLAIPAMLLAFGMSLRGQRPFAPGSPRRAVIVATAIKTIAMPAVTWVVAALVLHLPATEVAAATVVAALPAAQNINTYAVRYNQGVLLARDAVLFSTLASLPVILVVALLLHPAG</sequence>
<dbReference type="PANTHER" id="PTHR36838:SF1">
    <property type="entry name" value="SLR1864 PROTEIN"/>
    <property type="match status" value="1"/>
</dbReference>
<feature type="transmembrane region" description="Helical" evidence="7">
    <location>
        <begin position="164"/>
        <end position="180"/>
    </location>
</feature>
<keyword evidence="6 7" id="KW-0472">Membrane</keyword>
<name>A0A506YAZ3_9MICO</name>
<gene>
    <name evidence="8" type="ORF">FJ657_03025</name>
</gene>
<dbReference type="GO" id="GO:0055085">
    <property type="term" value="P:transmembrane transport"/>
    <property type="evidence" value="ECO:0007669"/>
    <property type="project" value="InterPro"/>
</dbReference>
<proteinExistence type="predicted"/>
<organism evidence="8 9">
    <name type="scientific">Schumannella soli</name>
    <dbReference type="NCBI Taxonomy" id="2590779"/>
    <lineage>
        <taxon>Bacteria</taxon>
        <taxon>Bacillati</taxon>
        <taxon>Actinomycetota</taxon>
        <taxon>Actinomycetes</taxon>
        <taxon>Micrococcales</taxon>
        <taxon>Microbacteriaceae</taxon>
        <taxon>Schumannella</taxon>
    </lineage>
</organism>
<feature type="transmembrane region" description="Helical" evidence="7">
    <location>
        <begin position="254"/>
        <end position="274"/>
    </location>
</feature>